<evidence type="ECO:0000313" key="1">
    <source>
        <dbReference type="EMBL" id="KAJ7767440.1"/>
    </source>
</evidence>
<dbReference type="AlphaFoldDB" id="A0AAD7NN10"/>
<reference evidence="1" key="1">
    <citation type="submission" date="2023-03" db="EMBL/GenBank/DDBJ databases">
        <title>Massive genome expansion in bonnet fungi (Mycena s.s.) driven by repeated elements and novel gene families across ecological guilds.</title>
        <authorList>
            <consortium name="Lawrence Berkeley National Laboratory"/>
            <person name="Harder C.B."/>
            <person name="Miyauchi S."/>
            <person name="Viragh M."/>
            <person name="Kuo A."/>
            <person name="Thoen E."/>
            <person name="Andreopoulos B."/>
            <person name="Lu D."/>
            <person name="Skrede I."/>
            <person name="Drula E."/>
            <person name="Henrissat B."/>
            <person name="Morin E."/>
            <person name="Kohler A."/>
            <person name="Barry K."/>
            <person name="LaButti K."/>
            <person name="Morin E."/>
            <person name="Salamov A."/>
            <person name="Lipzen A."/>
            <person name="Mereny Z."/>
            <person name="Hegedus B."/>
            <person name="Baldrian P."/>
            <person name="Stursova M."/>
            <person name="Weitz H."/>
            <person name="Taylor A."/>
            <person name="Grigoriev I.V."/>
            <person name="Nagy L.G."/>
            <person name="Martin F."/>
            <person name="Kauserud H."/>
        </authorList>
    </citation>
    <scope>NUCLEOTIDE SEQUENCE</scope>
    <source>
        <strain evidence="1">CBHHK188m</strain>
    </source>
</reference>
<name>A0AAD7NN10_9AGAR</name>
<evidence type="ECO:0000313" key="2">
    <source>
        <dbReference type="Proteomes" id="UP001215280"/>
    </source>
</evidence>
<dbReference type="Proteomes" id="UP001215280">
    <property type="component" value="Unassembled WGS sequence"/>
</dbReference>
<organism evidence="1 2">
    <name type="scientific">Mycena maculata</name>
    <dbReference type="NCBI Taxonomy" id="230809"/>
    <lineage>
        <taxon>Eukaryota</taxon>
        <taxon>Fungi</taxon>
        <taxon>Dikarya</taxon>
        <taxon>Basidiomycota</taxon>
        <taxon>Agaricomycotina</taxon>
        <taxon>Agaricomycetes</taxon>
        <taxon>Agaricomycetidae</taxon>
        <taxon>Agaricales</taxon>
        <taxon>Marasmiineae</taxon>
        <taxon>Mycenaceae</taxon>
        <taxon>Mycena</taxon>
    </lineage>
</organism>
<comment type="caution">
    <text evidence="1">The sequence shown here is derived from an EMBL/GenBank/DDBJ whole genome shotgun (WGS) entry which is preliminary data.</text>
</comment>
<keyword evidence="2" id="KW-1185">Reference proteome</keyword>
<dbReference type="EMBL" id="JARJLG010000030">
    <property type="protein sequence ID" value="KAJ7767440.1"/>
    <property type="molecule type" value="Genomic_DNA"/>
</dbReference>
<accession>A0AAD7NN10</accession>
<protein>
    <submittedName>
        <fullName evidence="1">Uncharacterized protein</fullName>
    </submittedName>
</protein>
<gene>
    <name evidence="1" type="ORF">DFH07DRAFT_328486</name>
</gene>
<proteinExistence type="predicted"/>
<sequence length="139" mass="15566">MKLGGRPVTGVGILLEGSRVLRAASVWLCLFASLPPCMYQHVVDCSWTQLYSMVKLFSTTCLHFLGRVFRSERNSLWLGGFRIVTSAKAIPSGFLFVQLIKGIVGKREYYANPSTITLLRVSSTFLVPVSRRFYAAVRK</sequence>